<reference evidence="1 2" key="1">
    <citation type="submission" date="2020-08" db="EMBL/GenBank/DDBJ databases">
        <title>Genomic Encyclopedia of Type Strains, Phase IV (KMG-V): Genome sequencing to study the core and pangenomes of soil and plant-associated prokaryotes.</title>
        <authorList>
            <person name="Whitman W."/>
        </authorList>
    </citation>
    <scope>NUCLEOTIDE SEQUENCE [LARGE SCALE GENOMIC DNA]</scope>
    <source>
        <strain evidence="1 2">SEMIA 414</strain>
    </source>
</reference>
<proteinExistence type="predicted"/>
<accession>A0A7W6XYW4</accession>
<name>A0A7W6XYW4_9HYPH</name>
<dbReference type="EMBL" id="JACIHI010000010">
    <property type="protein sequence ID" value="MBB4441189.1"/>
    <property type="molecule type" value="Genomic_DNA"/>
</dbReference>
<organism evidence="1 2">
    <name type="scientific">Rhizobium esperanzae</name>
    <dbReference type="NCBI Taxonomy" id="1967781"/>
    <lineage>
        <taxon>Bacteria</taxon>
        <taxon>Pseudomonadati</taxon>
        <taxon>Pseudomonadota</taxon>
        <taxon>Alphaproteobacteria</taxon>
        <taxon>Hyphomicrobiales</taxon>
        <taxon>Rhizobiaceae</taxon>
        <taxon>Rhizobium/Agrobacterium group</taxon>
        <taxon>Rhizobium</taxon>
    </lineage>
</organism>
<dbReference type="AlphaFoldDB" id="A0A7W6XYW4"/>
<evidence type="ECO:0000313" key="2">
    <source>
        <dbReference type="Proteomes" id="UP000533724"/>
    </source>
</evidence>
<gene>
    <name evidence="1" type="ORF">GGE15_004468</name>
</gene>
<sequence length="51" mass="5803">MLSRIDFGQIDRQIVDFSSARITGDIAHPFHLSVTSRNVLIPQCTLLNYNK</sequence>
<comment type="caution">
    <text evidence="1">The sequence shown here is derived from an EMBL/GenBank/DDBJ whole genome shotgun (WGS) entry which is preliminary data.</text>
</comment>
<protein>
    <submittedName>
        <fullName evidence="1">Uncharacterized protein</fullName>
    </submittedName>
</protein>
<dbReference type="Proteomes" id="UP000533724">
    <property type="component" value="Unassembled WGS sequence"/>
</dbReference>
<evidence type="ECO:0000313" key="1">
    <source>
        <dbReference type="EMBL" id="MBB4441189.1"/>
    </source>
</evidence>